<organism evidence="2 3">
    <name type="scientific">Roseiconus lacunae</name>
    <dbReference type="NCBI Taxonomy" id="2605694"/>
    <lineage>
        <taxon>Bacteria</taxon>
        <taxon>Pseudomonadati</taxon>
        <taxon>Planctomycetota</taxon>
        <taxon>Planctomycetia</taxon>
        <taxon>Pirellulales</taxon>
        <taxon>Pirellulaceae</taxon>
        <taxon>Roseiconus</taxon>
    </lineage>
</organism>
<dbReference type="SUPFAM" id="SSF48452">
    <property type="entry name" value="TPR-like"/>
    <property type="match status" value="1"/>
</dbReference>
<sequence>MALIHLMAHAPNESGVEATLGTAASHWQVRDYEGVVRLLEPFQNEVHAVRTEVTVEALQLLADAYRLQGDQRSALLAIERAVQVQPRSTELKMMLASAYADQGQRDAARDVYLRLAAPRDLPANMMLRIARGMNRIGEIELASQVCNWALAKSPNDAAVVFAMGIYLLRLGEPVYRTEALMIKALKICPGEPHYSAALAALMFRMDRAGEAIQILQTLDLEGFRRIQCKRCLQFLAASLFKIGETQLASLCTAASAQQKNQSLQTQTPVCFEWSMD</sequence>
<comment type="caution">
    <text evidence="2">The sequence shown here is derived from an EMBL/GenBank/DDBJ whole genome shotgun (WGS) entry which is preliminary data.</text>
</comment>
<gene>
    <name evidence="2" type="ORF">QTN89_10790</name>
</gene>
<evidence type="ECO:0000256" key="1">
    <source>
        <dbReference type="PROSITE-ProRule" id="PRU00339"/>
    </source>
</evidence>
<dbReference type="InterPro" id="IPR019734">
    <property type="entry name" value="TPR_rpt"/>
</dbReference>
<accession>A0ABT7PHZ7</accession>
<dbReference type="SMART" id="SM00028">
    <property type="entry name" value="TPR"/>
    <property type="match status" value="2"/>
</dbReference>
<proteinExistence type="predicted"/>
<keyword evidence="1" id="KW-0802">TPR repeat</keyword>
<dbReference type="InterPro" id="IPR011990">
    <property type="entry name" value="TPR-like_helical_dom_sf"/>
</dbReference>
<dbReference type="Proteomes" id="UP001239462">
    <property type="component" value="Unassembled WGS sequence"/>
</dbReference>
<feature type="repeat" description="TPR" evidence="1">
    <location>
        <begin position="55"/>
        <end position="88"/>
    </location>
</feature>
<dbReference type="Pfam" id="PF13429">
    <property type="entry name" value="TPR_15"/>
    <property type="match status" value="1"/>
</dbReference>
<reference evidence="2 3" key="1">
    <citation type="submission" date="2023-06" db="EMBL/GenBank/DDBJ databases">
        <title>Roseiconus lacunae JC819 isolated from Gulf of Mannar region, Tamil Nadu.</title>
        <authorList>
            <person name="Pk S."/>
            <person name="Ch S."/>
            <person name="Ch V.R."/>
        </authorList>
    </citation>
    <scope>NUCLEOTIDE SEQUENCE [LARGE SCALE GENOMIC DNA]</scope>
    <source>
        <strain evidence="2 3">JC819</strain>
    </source>
</reference>
<dbReference type="RefSeq" id="WP_230776317.1">
    <property type="nucleotide sequence ID" value="NZ_JAJMQV010000085.1"/>
</dbReference>
<dbReference type="EMBL" id="JASZZN010000007">
    <property type="protein sequence ID" value="MDM4015919.1"/>
    <property type="molecule type" value="Genomic_DNA"/>
</dbReference>
<dbReference type="Gene3D" id="1.25.40.10">
    <property type="entry name" value="Tetratricopeptide repeat domain"/>
    <property type="match status" value="1"/>
</dbReference>
<name>A0ABT7PHZ7_9BACT</name>
<evidence type="ECO:0000313" key="2">
    <source>
        <dbReference type="EMBL" id="MDM4015919.1"/>
    </source>
</evidence>
<protein>
    <submittedName>
        <fullName evidence="2">Tetratricopeptide repeat protein</fullName>
    </submittedName>
</protein>
<keyword evidence="3" id="KW-1185">Reference proteome</keyword>
<evidence type="ECO:0000313" key="3">
    <source>
        <dbReference type="Proteomes" id="UP001239462"/>
    </source>
</evidence>
<dbReference type="PROSITE" id="PS50005">
    <property type="entry name" value="TPR"/>
    <property type="match status" value="1"/>
</dbReference>